<keyword evidence="1" id="KW-0472">Membrane</keyword>
<name>A0A975UCS4_9VIBR</name>
<keyword evidence="1" id="KW-0812">Transmembrane</keyword>
<proteinExistence type="predicted"/>
<keyword evidence="3" id="KW-1185">Reference proteome</keyword>
<feature type="transmembrane region" description="Helical" evidence="1">
    <location>
        <begin position="24"/>
        <end position="46"/>
    </location>
</feature>
<feature type="transmembrane region" description="Helical" evidence="1">
    <location>
        <begin position="116"/>
        <end position="135"/>
    </location>
</feature>
<dbReference type="InterPro" id="IPR008523">
    <property type="entry name" value="DUF805"/>
</dbReference>
<organism evidence="2 3">
    <name type="scientific">Vibrio ostreae</name>
    <dbReference type="NCBI Taxonomy" id="2841925"/>
    <lineage>
        <taxon>Bacteria</taxon>
        <taxon>Pseudomonadati</taxon>
        <taxon>Pseudomonadota</taxon>
        <taxon>Gammaproteobacteria</taxon>
        <taxon>Vibrionales</taxon>
        <taxon>Vibrionaceae</taxon>
        <taxon>Vibrio</taxon>
    </lineage>
</organism>
<evidence type="ECO:0000256" key="1">
    <source>
        <dbReference type="SAM" id="Phobius"/>
    </source>
</evidence>
<feature type="transmembrane region" description="Helical" evidence="1">
    <location>
        <begin position="80"/>
        <end position="96"/>
    </location>
</feature>
<protein>
    <submittedName>
        <fullName evidence="2">DUF805 domain-containing protein</fullName>
    </submittedName>
</protein>
<evidence type="ECO:0000313" key="3">
    <source>
        <dbReference type="Proteomes" id="UP000694232"/>
    </source>
</evidence>
<evidence type="ECO:0000313" key="2">
    <source>
        <dbReference type="EMBL" id="QXO19388.1"/>
    </source>
</evidence>
<sequence>MSLDSQSLQQLLFSFQGRVGRRTFWIWNLCYYLSIVVFIQLCHRLVPGLAPVLIPLLLLVLLIPDLAVTAKRWHDRNKTSWWLLLNVPLVIGRMMVPGAEDDMATTPTLLDTGATLLALLCGSWILIECGLLPAVEDNNRFGPPEQG</sequence>
<dbReference type="Pfam" id="PF05656">
    <property type="entry name" value="DUF805"/>
    <property type="match status" value="1"/>
</dbReference>
<dbReference type="Proteomes" id="UP000694232">
    <property type="component" value="Chromosome 1"/>
</dbReference>
<gene>
    <name evidence="2" type="ORF">KNV97_19980</name>
</gene>
<feature type="transmembrane region" description="Helical" evidence="1">
    <location>
        <begin position="52"/>
        <end position="68"/>
    </location>
</feature>
<dbReference type="EMBL" id="CP076643">
    <property type="protein sequence ID" value="QXO19388.1"/>
    <property type="molecule type" value="Genomic_DNA"/>
</dbReference>
<dbReference type="KEGG" id="vos:KNV97_19980"/>
<dbReference type="GO" id="GO:0005886">
    <property type="term" value="C:plasma membrane"/>
    <property type="evidence" value="ECO:0007669"/>
    <property type="project" value="TreeGrafter"/>
</dbReference>
<accession>A0A975UCS4</accession>
<dbReference type="PANTHER" id="PTHR34980:SF1">
    <property type="entry name" value="INNER MEMBRANE PROTEIN"/>
    <property type="match status" value="1"/>
</dbReference>
<reference evidence="2" key="1">
    <citation type="submission" date="2021-06" db="EMBL/GenBank/DDBJ databases">
        <title>Vibrio nov. sp., novel gut bacterium isolated from Yellow Sea oyster.</title>
        <authorList>
            <person name="Muhammad N."/>
            <person name="Nguyen T.H."/>
            <person name="Lee Y.-J."/>
            <person name="Ko J."/>
            <person name="Kim S.-G."/>
        </authorList>
    </citation>
    <scope>NUCLEOTIDE SEQUENCE</scope>
    <source>
        <strain evidence="2">OG9-811</strain>
    </source>
</reference>
<dbReference type="AlphaFoldDB" id="A0A975UCS4"/>
<keyword evidence="1" id="KW-1133">Transmembrane helix</keyword>
<dbReference type="PANTHER" id="PTHR34980">
    <property type="entry name" value="INNER MEMBRANE PROTEIN-RELATED-RELATED"/>
    <property type="match status" value="1"/>
</dbReference>